<dbReference type="GO" id="GO:0050660">
    <property type="term" value="F:flavin adenine dinucleotide binding"/>
    <property type="evidence" value="ECO:0007669"/>
    <property type="project" value="InterPro"/>
</dbReference>
<dbReference type="InterPro" id="IPR012132">
    <property type="entry name" value="GMC_OxRdtase"/>
</dbReference>
<dbReference type="Gene3D" id="3.30.560.10">
    <property type="entry name" value="Glucose Oxidase, domain 3"/>
    <property type="match status" value="1"/>
</dbReference>
<keyword evidence="2" id="KW-0732">Signal</keyword>
<dbReference type="KEGG" id="bgt:106074691"/>
<feature type="signal peptide" evidence="2">
    <location>
        <begin position="1"/>
        <end position="21"/>
    </location>
</feature>
<dbReference type="PANTHER" id="PTHR11552:SF210">
    <property type="entry name" value="GLUCOSE-METHANOL-CHOLINE OXIDOREDUCTASE N-TERMINAL DOMAIN-CONTAINING PROTEIN-RELATED"/>
    <property type="match status" value="1"/>
</dbReference>
<dbReference type="InterPro" id="IPR036188">
    <property type="entry name" value="FAD/NAD-bd_sf"/>
</dbReference>
<dbReference type="VEuPathDB" id="VectorBase:BGLAX_046325"/>
<gene>
    <name evidence="3" type="primary">106074691</name>
</gene>
<dbReference type="PANTHER" id="PTHR11552">
    <property type="entry name" value="GLUCOSE-METHANOL-CHOLINE GMC OXIDOREDUCTASE"/>
    <property type="match status" value="1"/>
</dbReference>
<comment type="similarity">
    <text evidence="1">Belongs to the GMC oxidoreductase family.</text>
</comment>
<organism evidence="3 4">
    <name type="scientific">Biomphalaria glabrata</name>
    <name type="common">Bloodfluke planorb</name>
    <name type="synonym">Freshwater snail</name>
    <dbReference type="NCBI Taxonomy" id="6526"/>
    <lineage>
        <taxon>Eukaryota</taxon>
        <taxon>Metazoa</taxon>
        <taxon>Spiralia</taxon>
        <taxon>Lophotrochozoa</taxon>
        <taxon>Mollusca</taxon>
        <taxon>Gastropoda</taxon>
        <taxon>Heterobranchia</taxon>
        <taxon>Euthyneura</taxon>
        <taxon>Panpulmonata</taxon>
        <taxon>Hygrophila</taxon>
        <taxon>Lymnaeoidea</taxon>
        <taxon>Planorbidae</taxon>
        <taxon>Biomphalaria</taxon>
    </lineage>
</organism>
<dbReference type="STRING" id="6526.A0A2C9KBP0"/>
<evidence type="ECO:0000313" key="4">
    <source>
        <dbReference type="Proteomes" id="UP000076420"/>
    </source>
</evidence>
<dbReference type="EnsemblMetazoa" id="BGLB017296-RA">
    <property type="protein sequence ID" value="BGLB017296-PA"/>
    <property type="gene ID" value="BGLB017296"/>
</dbReference>
<proteinExistence type="inferred from homology"/>
<evidence type="ECO:0000256" key="2">
    <source>
        <dbReference type="SAM" id="SignalP"/>
    </source>
</evidence>
<dbReference type="Pfam" id="PF05834">
    <property type="entry name" value="Lycopene_cycl"/>
    <property type="match status" value="1"/>
</dbReference>
<dbReference type="Proteomes" id="UP000076420">
    <property type="component" value="Unassembled WGS sequence"/>
</dbReference>
<name>A0A2C9KBP0_BIOGL</name>
<accession>A0A2C9KBP0</accession>
<reference evidence="3" key="1">
    <citation type="submission" date="2020-05" db="UniProtKB">
        <authorList>
            <consortium name="EnsemblMetazoa"/>
        </authorList>
    </citation>
    <scope>IDENTIFICATION</scope>
    <source>
        <strain evidence="3">BB02</strain>
    </source>
</reference>
<protein>
    <submittedName>
        <fullName evidence="3">Uncharacterized protein</fullName>
    </submittedName>
</protein>
<dbReference type="Gene3D" id="3.50.50.60">
    <property type="entry name" value="FAD/NAD(P)-binding domain"/>
    <property type="match status" value="1"/>
</dbReference>
<feature type="chain" id="PRO_5012790542" evidence="2">
    <location>
        <begin position="22"/>
        <end position="124"/>
    </location>
</feature>
<dbReference type="GO" id="GO:0016491">
    <property type="term" value="F:oxidoreductase activity"/>
    <property type="evidence" value="ECO:0007669"/>
    <property type="project" value="TreeGrafter"/>
</dbReference>
<dbReference type="VEuPathDB" id="VectorBase:BGLB017296"/>
<evidence type="ECO:0000313" key="3">
    <source>
        <dbReference type="EnsemblMetazoa" id="BGLB017296-PA"/>
    </source>
</evidence>
<sequence length="124" mass="13263">MASFLALFCVILVAVLVKVFLVDRGVNSNILQSTVKLNGTYDYIIVGGGTAGCVLAGRLSEDPDVTVLLLEAGPDDTGNTLIDIPLLAGLIWRTPLDWEYYSEASSETMKQLRNGVSSPICSIV</sequence>
<evidence type="ECO:0000256" key="1">
    <source>
        <dbReference type="ARBA" id="ARBA00010790"/>
    </source>
</evidence>
<dbReference type="SUPFAM" id="SSF51905">
    <property type="entry name" value="FAD/NAD(P)-binding domain"/>
    <property type="match status" value="1"/>
</dbReference>
<dbReference type="AlphaFoldDB" id="A0A2C9KBP0"/>